<comment type="caution">
    <text evidence="2">The sequence shown here is derived from an EMBL/GenBank/DDBJ whole genome shotgun (WGS) entry which is preliminary data.</text>
</comment>
<dbReference type="Gene3D" id="1.25.40.10">
    <property type="entry name" value="Tetratricopeptide repeat domain"/>
    <property type="match status" value="1"/>
</dbReference>
<proteinExistence type="predicted"/>
<sequence length="249" mass="27277">MFSGFPLWLILLSVGFSIGLCVHVVRSGRDTFWLWIILMFQPLGGMVYIAAIILPEIFGGSTARKLQAQAREALDPTREYREAKQACDDAPTVRNQSRLAAAAASLGKHQEAADLYAQAAQGIHAEDPTLLQGWANALVELGRATEAQPLITRLQADERTGHTPSATLTRARVLDGLGQAAEAEAAYKDAAERLPGLEAWGRYAAFLARSGRKAEAKAIIEDMDRRIAKTHRQFQKEGRAWRDLAAQSL</sequence>
<evidence type="ECO:0008006" key="4">
    <source>
        <dbReference type="Google" id="ProtNLM"/>
    </source>
</evidence>
<protein>
    <recommendedName>
        <fullName evidence="4">Tetratricopeptide repeat protein</fullName>
    </recommendedName>
</protein>
<evidence type="ECO:0000313" key="2">
    <source>
        <dbReference type="EMBL" id="MFD1190053.1"/>
    </source>
</evidence>
<keyword evidence="3" id="KW-1185">Reference proteome</keyword>
<dbReference type="SUPFAM" id="SSF48452">
    <property type="entry name" value="TPR-like"/>
    <property type="match status" value="1"/>
</dbReference>
<keyword evidence="1" id="KW-0812">Transmembrane</keyword>
<dbReference type="PIRSF" id="PIRSF030959">
    <property type="entry name" value="UCP030959"/>
    <property type="match status" value="1"/>
</dbReference>
<organism evidence="2 3">
    <name type="scientific">Phenylobacterium conjunctum</name>
    <dbReference type="NCBI Taxonomy" id="1298959"/>
    <lineage>
        <taxon>Bacteria</taxon>
        <taxon>Pseudomonadati</taxon>
        <taxon>Pseudomonadota</taxon>
        <taxon>Alphaproteobacteria</taxon>
        <taxon>Caulobacterales</taxon>
        <taxon>Caulobacteraceae</taxon>
        <taxon>Phenylobacterium</taxon>
    </lineage>
</organism>
<dbReference type="RefSeq" id="WP_374342586.1">
    <property type="nucleotide sequence ID" value="NZ_JBHTLQ010000008.1"/>
</dbReference>
<name>A0ABW3SZE9_9CAUL</name>
<evidence type="ECO:0000256" key="1">
    <source>
        <dbReference type="SAM" id="Phobius"/>
    </source>
</evidence>
<feature type="transmembrane region" description="Helical" evidence="1">
    <location>
        <begin position="32"/>
        <end position="54"/>
    </location>
</feature>
<dbReference type="InterPro" id="IPR011990">
    <property type="entry name" value="TPR-like_helical_dom_sf"/>
</dbReference>
<dbReference type="Proteomes" id="UP001597216">
    <property type="component" value="Unassembled WGS sequence"/>
</dbReference>
<gene>
    <name evidence="2" type="ORF">ACFQ27_05625</name>
</gene>
<keyword evidence="1" id="KW-1133">Transmembrane helix</keyword>
<evidence type="ECO:0000313" key="3">
    <source>
        <dbReference type="Proteomes" id="UP001597216"/>
    </source>
</evidence>
<dbReference type="InterPro" id="IPR014562">
    <property type="entry name" value="UCP030959_TPR_rpt-cont"/>
</dbReference>
<dbReference type="EMBL" id="JBHTLQ010000008">
    <property type="protein sequence ID" value="MFD1190053.1"/>
    <property type="molecule type" value="Genomic_DNA"/>
</dbReference>
<reference evidence="3" key="1">
    <citation type="journal article" date="2019" name="Int. J. Syst. Evol. Microbiol.">
        <title>The Global Catalogue of Microorganisms (GCM) 10K type strain sequencing project: providing services to taxonomists for standard genome sequencing and annotation.</title>
        <authorList>
            <consortium name="The Broad Institute Genomics Platform"/>
            <consortium name="The Broad Institute Genome Sequencing Center for Infectious Disease"/>
            <person name="Wu L."/>
            <person name="Ma J."/>
        </authorList>
    </citation>
    <scope>NUCLEOTIDE SEQUENCE [LARGE SCALE GENOMIC DNA]</scope>
    <source>
        <strain evidence="3">CCUG 55074</strain>
    </source>
</reference>
<accession>A0ABW3SZE9</accession>
<feature type="transmembrane region" description="Helical" evidence="1">
    <location>
        <begin position="6"/>
        <end position="25"/>
    </location>
</feature>
<keyword evidence="1" id="KW-0472">Membrane</keyword>